<reference evidence="1 2" key="1">
    <citation type="submission" date="2020-07" db="EMBL/GenBank/DDBJ databases">
        <title>Genomic Encyclopedia of Type Strains, Phase IV (KMG-IV): sequencing the most valuable type-strain genomes for metagenomic binning, comparative biology and taxonomic classification.</title>
        <authorList>
            <person name="Goeker M."/>
        </authorList>
    </citation>
    <scope>NUCLEOTIDE SEQUENCE [LARGE SCALE GENOMIC DNA]</scope>
    <source>
        <strain evidence="1 2">DSM 25220</strain>
    </source>
</reference>
<organism evidence="1 2">
    <name type="scientific">[Anoxybacillus] calidus</name>
    <dbReference type="NCBI Taxonomy" id="575178"/>
    <lineage>
        <taxon>Bacteria</taxon>
        <taxon>Bacillati</taxon>
        <taxon>Bacillota</taxon>
        <taxon>Bacilli</taxon>
        <taxon>Bacillales</taxon>
        <taxon>Anoxybacillaceae</taxon>
        <taxon>Paranoxybacillus</taxon>
    </lineage>
</organism>
<dbReference type="GO" id="GO:0000502">
    <property type="term" value="C:proteasome complex"/>
    <property type="evidence" value="ECO:0007669"/>
    <property type="project" value="UniProtKB-KW"/>
</dbReference>
<dbReference type="Proteomes" id="UP000580891">
    <property type="component" value="Unassembled WGS sequence"/>
</dbReference>
<dbReference type="AlphaFoldDB" id="A0A7W0BUW8"/>
<evidence type="ECO:0000313" key="2">
    <source>
        <dbReference type="Proteomes" id="UP000580891"/>
    </source>
</evidence>
<protein>
    <submittedName>
        <fullName evidence="1">Proteasome lid subunit RPN8/RPN11</fullName>
    </submittedName>
</protein>
<keyword evidence="2" id="KW-1185">Reference proteome</keyword>
<name>A0A7W0BUW8_9BACL</name>
<keyword evidence="1" id="KW-0647">Proteasome</keyword>
<gene>
    <name evidence="1" type="ORF">HNQ85_001523</name>
</gene>
<proteinExistence type="predicted"/>
<evidence type="ECO:0000313" key="1">
    <source>
        <dbReference type="EMBL" id="MBA2871253.1"/>
    </source>
</evidence>
<sequence>MGLTKEEVTKVLSVILHQLTDSWRKEKIHSDVMEIIMNMRIKTENEQEYMDLLLTNIAFAVESSRALQQIMELILKQKTFPPAQAIETMMKDAHTRINEQLGNIIGTYHTHFEGIEDVKERKRRLELTYCPIIIANRIKTDFILGFVHENNRETIKELLDTEPAYILESLHHLSGLYASMLLEGMELEY</sequence>
<accession>A0A7W0BUW8</accession>
<comment type="caution">
    <text evidence="1">The sequence shown here is derived from an EMBL/GenBank/DDBJ whole genome shotgun (WGS) entry which is preliminary data.</text>
</comment>
<dbReference type="EMBL" id="JACDUU010000003">
    <property type="protein sequence ID" value="MBA2871253.1"/>
    <property type="molecule type" value="Genomic_DNA"/>
</dbReference>
<dbReference type="RefSeq" id="WP_181537102.1">
    <property type="nucleotide sequence ID" value="NZ_JACDUU010000003.1"/>
</dbReference>